<name>Q2H0K2_CHAGB</name>
<dbReference type="eggNOG" id="ENOG502T60I">
    <property type="taxonomic scope" value="Eukaryota"/>
</dbReference>
<keyword evidence="2" id="KW-1185">Reference proteome</keyword>
<dbReference type="EMBL" id="CH408032">
    <property type="protein sequence ID" value="EAQ88075.1"/>
    <property type="molecule type" value="Genomic_DNA"/>
</dbReference>
<gene>
    <name evidence="1" type="ORF">CHGG_04694</name>
</gene>
<dbReference type="Proteomes" id="UP000001056">
    <property type="component" value="Unassembled WGS sequence"/>
</dbReference>
<dbReference type="STRING" id="306901.Q2H0K2"/>
<dbReference type="AlphaFoldDB" id="Q2H0K2"/>
<proteinExistence type="predicted"/>
<dbReference type="VEuPathDB" id="FungiDB:CHGG_04694"/>
<reference evidence="2" key="1">
    <citation type="journal article" date="2015" name="Genome Announc.">
        <title>Draft genome sequence of the cellulolytic fungus Chaetomium globosum.</title>
        <authorList>
            <person name="Cuomo C.A."/>
            <person name="Untereiner W.A."/>
            <person name="Ma L.-J."/>
            <person name="Grabherr M."/>
            <person name="Birren B.W."/>
        </authorList>
    </citation>
    <scope>NUCLEOTIDE SEQUENCE [LARGE SCALE GENOMIC DNA]</scope>
    <source>
        <strain evidence="2">ATCC 6205 / CBS 148.51 / DSM 1962 / NBRC 6347 / NRRL 1970</strain>
    </source>
</reference>
<organism evidence="1 2">
    <name type="scientific">Chaetomium globosum (strain ATCC 6205 / CBS 148.51 / DSM 1962 / NBRC 6347 / NRRL 1970)</name>
    <name type="common">Soil fungus</name>
    <dbReference type="NCBI Taxonomy" id="306901"/>
    <lineage>
        <taxon>Eukaryota</taxon>
        <taxon>Fungi</taxon>
        <taxon>Dikarya</taxon>
        <taxon>Ascomycota</taxon>
        <taxon>Pezizomycotina</taxon>
        <taxon>Sordariomycetes</taxon>
        <taxon>Sordariomycetidae</taxon>
        <taxon>Sordariales</taxon>
        <taxon>Chaetomiaceae</taxon>
        <taxon>Chaetomium</taxon>
    </lineage>
</organism>
<dbReference type="OrthoDB" id="5220781at2759"/>
<evidence type="ECO:0000313" key="2">
    <source>
        <dbReference type="Proteomes" id="UP000001056"/>
    </source>
</evidence>
<accession>Q2H0K2</accession>
<protein>
    <submittedName>
        <fullName evidence="1">Uncharacterized protein</fullName>
    </submittedName>
</protein>
<dbReference type="InParanoid" id="Q2H0K2"/>
<evidence type="ECO:0000313" key="1">
    <source>
        <dbReference type="EMBL" id="EAQ88075.1"/>
    </source>
</evidence>
<dbReference type="GeneID" id="4391637"/>
<dbReference type="HOGENOM" id="CLU_915272_0_0_1"/>
<dbReference type="RefSeq" id="XP_001223908.1">
    <property type="nucleotide sequence ID" value="XM_001223907.1"/>
</dbReference>
<sequence length="304" mass="33256">MFFYFVDQARQLANTLASVANPGAPAQTECMVEEAEPSHKQRALLLGLAQAKGFVSMVASEAAISDPPAVGSNVNWQFATRGMDLVLVSSHEFASRGDADPDIQFERSTYINGAQNILRGIPRNLTPDESAMLRRALPRSLAPPDTGPASWWRRLNGQPQDAAPAAGGAGGRDQQNMVQSLLAIVLYCMYVLAMRFENLGIRMLAAERQHAYASRLLLATFDLACLAVRMLRVCSEFWPCQILFEMLKYFAIGVLGAFVEVWERVVVEEAARGDAITEDEAEENDEPVLLLSANLPQPSKTVPG</sequence>